<dbReference type="PANTHER" id="PTHR35706:SF1">
    <property type="entry name" value="EMBRYOGENESIS-LIKE PROTEIN"/>
    <property type="match status" value="1"/>
</dbReference>
<dbReference type="AlphaFoldDB" id="A0A0S4JFK3"/>
<sequence>MRLPSDGYFFTLIVVILSFYRKRELNHKKKMRRCGSGLTSSILVAATPLRKNATIGDEAFTTAAMKELMDQFAEARELIGDARESLGTTYFSDDLDDAIKAKDDVLTQWKSVQQTLEAASASDRLSKLQREYDVKFRQLEAEVEELMAHDD</sequence>
<evidence type="ECO:0000313" key="1">
    <source>
        <dbReference type="EMBL" id="CUG89065.1"/>
    </source>
</evidence>
<name>A0A0S4JFK3_BODSA</name>
<accession>A0A0S4JFK3</accession>
<gene>
    <name evidence="1" type="ORF">BSAL_19110</name>
</gene>
<dbReference type="Proteomes" id="UP000051952">
    <property type="component" value="Unassembled WGS sequence"/>
</dbReference>
<evidence type="ECO:0000313" key="2">
    <source>
        <dbReference type="Proteomes" id="UP000051952"/>
    </source>
</evidence>
<organism evidence="1 2">
    <name type="scientific">Bodo saltans</name>
    <name type="common">Flagellated protozoan</name>
    <dbReference type="NCBI Taxonomy" id="75058"/>
    <lineage>
        <taxon>Eukaryota</taxon>
        <taxon>Discoba</taxon>
        <taxon>Euglenozoa</taxon>
        <taxon>Kinetoplastea</taxon>
        <taxon>Metakinetoplastina</taxon>
        <taxon>Eubodonida</taxon>
        <taxon>Bodonidae</taxon>
        <taxon>Bodo</taxon>
    </lineage>
</organism>
<dbReference type="PANTHER" id="PTHR35706">
    <property type="entry name" value="F14O23.11 PROTEIN"/>
    <property type="match status" value="1"/>
</dbReference>
<dbReference type="VEuPathDB" id="TriTrypDB:BSAL_19110"/>
<reference evidence="2" key="1">
    <citation type="submission" date="2015-09" db="EMBL/GenBank/DDBJ databases">
        <authorList>
            <consortium name="Pathogen Informatics"/>
        </authorList>
    </citation>
    <scope>NUCLEOTIDE SEQUENCE [LARGE SCALE GENOMIC DNA]</scope>
    <source>
        <strain evidence="2">Lake Konstanz</strain>
    </source>
</reference>
<dbReference type="OrthoDB" id="273230at2759"/>
<protein>
    <submittedName>
        <fullName evidence="1">Uncharacterized protein</fullName>
    </submittedName>
</protein>
<keyword evidence="2" id="KW-1185">Reference proteome</keyword>
<dbReference type="EMBL" id="CYKH01001703">
    <property type="protein sequence ID" value="CUG89065.1"/>
    <property type="molecule type" value="Genomic_DNA"/>
</dbReference>
<proteinExistence type="predicted"/>
<dbReference type="InterPro" id="IPR053325">
    <property type="entry name" value="H3-Acetyl_Activator"/>
</dbReference>